<evidence type="ECO:0000313" key="3">
    <source>
        <dbReference type="Proteomes" id="UP000498980"/>
    </source>
</evidence>
<sequence length="181" mass="19665">MSTVPGRALQRQMCRGRSEPLGEGTDVTIVSERPVEPQVSARLRAGLPEEIDRQEREGNRRGPEAEPFAARVGVAGMTVLEQVLREHRRSCVCGGGCGSEHAGGKCESEGTVKVPLITAPHPLPLTEHETASAPVSELRPWCGPCWRKARTRNAERAAELRRQRLDEAQTSLPGDLFGGGR</sequence>
<feature type="region of interest" description="Disordered" evidence="1">
    <location>
        <begin position="161"/>
        <end position="181"/>
    </location>
</feature>
<name>A0A7J0CG14_9ACTN</name>
<proteinExistence type="predicted"/>
<keyword evidence="3" id="KW-1185">Reference proteome</keyword>
<evidence type="ECO:0000256" key="1">
    <source>
        <dbReference type="SAM" id="MobiDB-lite"/>
    </source>
</evidence>
<gene>
    <name evidence="2" type="ORF">Sfulv_62500</name>
</gene>
<accession>A0A7J0CG14</accession>
<feature type="compositionally biased region" description="Basic and acidic residues" evidence="1">
    <location>
        <begin position="50"/>
        <end position="64"/>
    </location>
</feature>
<dbReference type="EMBL" id="BLWC01000002">
    <property type="protein sequence ID" value="GFN01440.1"/>
    <property type="molecule type" value="Genomic_DNA"/>
</dbReference>
<dbReference type="Proteomes" id="UP000498980">
    <property type="component" value="Unassembled WGS sequence"/>
</dbReference>
<dbReference type="AlphaFoldDB" id="A0A7J0CG14"/>
<reference evidence="2 3" key="1">
    <citation type="submission" date="2020-05" db="EMBL/GenBank/DDBJ databases">
        <title>Whole genome shotgun sequence of Streptomyces fulvorobeus NBRC 15897.</title>
        <authorList>
            <person name="Komaki H."/>
            <person name="Tamura T."/>
        </authorList>
    </citation>
    <scope>NUCLEOTIDE SEQUENCE [LARGE SCALE GENOMIC DNA]</scope>
    <source>
        <strain evidence="2 3">NBRC 15897</strain>
    </source>
</reference>
<protein>
    <submittedName>
        <fullName evidence="2">Uncharacterized protein</fullName>
    </submittedName>
</protein>
<evidence type="ECO:0000313" key="2">
    <source>
        <dbReference type="EMBL" id="GFN01440.1"/>
    </source>
</evidence>
<feature type="region of interest" description="Disordered" evidence="1">
    <location>
        <begin position="1"/>
        <end position="65"/>
    </location>
</feature>
<comment type="caution">
    <text evidence="2">The sequence shown here is derived from an EMBL/GenBank/DDBJ whole genome shotgun (WGS) entry which is preliminary data.</text>
</comment>
<organism evidence="2 3">
    <name type="scientific">Streptomyces fulvorobeus</name>
    <dbReference type="NCBI Taxonomy" id="284028"/>
    <lineage>
        <taxon>Bacteria</taxon>
        <taxon>Bacillati</taxon>
        <taxon>Actinomycetota</taxon>
        <taxon>Actinomycetes</taxon>
        <taxon>Kitasatosporales</taxon>
        <taxon>Streptomycetaceae</taxon>
        <taxon>Streptomyces</taxon>
    </lineage>
</organism>